<dbReference type="RefSeq" id="WP_036074196.1">
    <property type="nucleotide sequence ID" value="NZ_AOCG01000016.1"/>
</dbReference>
<dbReference type="InterPro" id="IPR016181">
    <property type="entry name" value="Acyl_CoA_acyltransferase"/>
</dbReference>
<keyword evidence="2" id="KW-0012">Acyltransferase</keyword>
<dbReference type="Pfam" id="PF00583">
    <property type="entry name" value="Acetyltransf_1"/>
    <property type="match status" value="1"/>
</dbReference>
<evidence type="ECO:0000256" key="1">
    <source>
        <dbReference type="ARBA" id="ARBA00022679"/>
    </source>
</evidence>
<dbReference type="InterPro" id="IPR050832">
    <property type="entry name" value="Bact_Acetyltransf"/>
</dbReference>
<sequence length="172" mass="20161">MISIEPCSLGQLDLLRSVSIDTFIDTFREQNAEENLQAYVDRAFDEEQLERELTDSESAFYLIYLDGQLAGYLKLNWGDSQTEKMGNDHLEVERIYVRTIFKRNGLGRRLLRHAFDEAKNKGKEVIWLGVWEENQDALQFYKKLGFYQAGEHVFLFGEEEQTDLILKRPVEI</sequence>
<dbReference type="PANTHER" id="PTHR43877">
    <property type="entry name" value="AMINOALKYLPHOSPHONATE N-ACETYLTRANSFERASE-RELATED-RELATED"/>
    <property type="match status" value="1"/>
</dbReference>
<dbReference type="InterPro" id="IPR000182">
    <property type="entry name" value="GNAT_dom"/>
</dbReference>
<proteinExistence type="predicted"/>
<dbReference type="CDD" id="cd04301">
    <property type="entry name" value="NAT_SF"/>
    <property type="match status" value="1"/>
</dbReference>
<feature type="domain" description="N-acetyltransferase" evidence="3">
    <location>
        <begin position="22"/>
        <end position="171"/>
    </location>
</feature>
<dbReference type="SUPFAM" id="SSF55729">
    <property type="entry name" value="Acyl-CoA N-acyltransferases (Nat)"/>
    <property type="match status" value="1"/>
</dbReference>
<keyword evidence="5" id="KW-1185">Reference proteome</keyword>
<dbReference type="PATRIC" id="fig|1265818.5.peg.2909"/>
<dbReference type="EMBL" id="AOCG01000016">
    <property type="protein sequence ID" value="EUJ16954.1"/>
    <property type="molecule type" value="Genomic_DNA"/>
</dbReference>
<dbReference type="PROSITE" id="PS51186">
    <property type="entry name" value="GNAT"/>
    <property type="match status" value="1"/>
</dbReference>
<evidence type="ECO:0000259" key="3">
    <source>
        <dbReference type="PROSITE" id="PS51186"/>
    </source>
</evidence>
<comment type="caution">
    <text evidence="4">The sequence shown here is derived from an EMBL/GenBank/DDBJ whole genome shotgun (WGS) entry which is preliminary data.</text>
</comment>
<evidence type="ECO:0000256" key="2">
    <source>
        <dbReference type="ARBA" id="ARBA00023315"/>
    </source>
</evidence>
<dbReference type="GO" id="GO:0016747">
    <property type="term" value="F:acyltransferase activity, transferring groups other than amino-acyl groups"/>
    <property type="evidence" value="ECO:0007669"/>
    <property type="project" value="InterPro"/>
</dbReference>
<dbReference type="STRING" id="1265818.MAQA_14444"/>
<evidence type="ECO:0000313" key="4">
    <source>
        <dbReference type="EMBL" id="EUJ16954.1"/>
    </source>
</evidence>
<reference evidence="4 5" key="1">
    <citation type="journal article" date="2014" name="Int. J. Syst. Evol. Microbiol.">
        <title>Listeria floridensis sp. nov., Listeria aquatica sp. nov., Listeria cornellensis sp. nov., Listeria riparia sp. nov. and Listeria grandensis sp. nov., from agricultural and natural environments.</title>
        <authorList>
            <person name="den Bakker H.C."/>
            <person name="Warchocki S."/>
            <person name="Wright E.M."/>
            <person name="Allred A.F."/>
            <person name="Ahlstrom C."/>
            <person name="Manuel C.S."/>
            <person name="Stasiewicz M.J."/>
            <person name="Burrell A."/>
            <person name="Roof S."/>
            <person name="Strawn L."/>
            <person name="Fortes E.D."/>
            <person name="Nightingale K.K."/>
            <person name="Kephart D."/>
            <person name="Wiedmann M."/>
        </authorList>
    </citation>
    <scope>NUCLEOTIDE SEQUENCE [LARGE SCALE GENOMIC DNA]</scope>
    <source>
        <strain evidence="4 5">FSL S10-1188</strain>
    </source>
</reference>
<protein>
    <submittedName>
        <fullName evidence="4">N-acetyltransferase</fullName>
    </submittedName>
</protein>
<keyword evidence="1 4" id="KW-0808">Transferase</keyword>
<dbReference type="AlphaFoldDB" id="W7AP50"/>
<organism evidence="4 5">
    <name type="scientific">Listeria aquatica FSL S10-1188</name>
    <dbReference type="NCBI Taxonomy" id="1265818"/>
    <lineage>
        <taxon>Bacteria</taxon>
        <taxon>Bacillati</taxon>
        <taxon>Bacillota</taxon>
        <taxon>Bacilli</taxon>
        <taxon>Bacillales</taxon>
        <taxon>Listeriaceae</taxon>
        <taxon>Listeria</taxon>
    </lineage>
</organism>
<dbReference type="Gene3D" id="3.40.630.30">
    <property type="match status" value="1"/>
</dbReference>
<dbReference type="Proteomes" id="UP000019246">
    <property type="component" value="Unassembled WGS sequence"/>
</dbReference>
<name>W7AP50_9LIST</name>
<accession>W7AP50</accession>
<evidence type="ECO:0000313" key="5">
    <source>
        <dbReference type="Proteomes" id="UP000019246"/>
    </source>
</evidence>
<dbReference type="OrthoDB" id="7205533at2"/>
<gene>
    <name evidence="4" type="ORF">MAQA_14444</name>
</gene>